<dbReference type="InterPro" id="IPR038996">
    <property type="entry name" value="Gp14"/>
</dbReference>
<proteinExistence type="predicted"/>
<dbReference type="Proteomes" id="UP000828016">
    <property type="component" value="Segment"/>
</dbReference>
<dbReference type="EMBL" id="OL581612">
    <property type="protein sequence ID" value="UGL61140.1"/>
    <property type="molecule type" value="Genomic_DNA"/>
</dbReference>
<reference evidence="1" key="1">
    <citation type="submission" date="2021-11" db="EMBL/GenBank/DDBJ databases">
        <title>Complete genome sequence of Pseudomonas phage Eisa9.</title>
        <authorList>
            <person name="Korniienko N."/>
            <person name="Kharina A."/>
            <person name="Zrelovs N."/>
            <person name="Jindrichova B."/>
            <person name="Moravec T."/>
            <person name="Budzanivska I."/>
            <person name="Burketova L."/>
            <person name="Kalachova T."/>
        </authorList>
    </citation>
    <scope>NUCLEOTIDE SEQUENCE</scope>
</reference>
<sequence length="249" mass="25876">MFFAMAGQAVLGAIKTQNEAKTTNLVNKTNTYIANLNRQVSNERSVAVAALNNMTQSISNNDMLRNGGRQVEKLNNQYVELGKQMTSGGLQQRLSAASQTGALVAAAGASGVGGGSVNALNNTLNLTATVGESEMEKTYNNQIFAIDDAQRETTYQMYNTINSNLYQANIQVADIIGPAKVDDSWQTAALSAGASLLGNMYQTGMFSKGGSLDISSSSGGISGLLSRSFGGGGSTSTTGSNFALGAKLL</sequence>
<evidence type="ECO:0000313" key="2">
    <source>
        <dbReference type="Proteomes" id="UP000828016"/>
    </source>
</evidence>
<protein>
    <submittedName>
        <fullName evidence="1">Internal virion protein</fullName>
    </submittedName>
</protein>
<dbReference type="Pfam" id="PF24072">
    <property type="entry name" value="T7_gp14"/>
    <property type="match status" value="1"/>
</dbReference>
<accession>A0AAE8YJ18</accession>
<name>A0AAE8YJ18_9CAUD</name>
<organism evidence="1 2">
    <name type="scientific">Pseudomonas phage Eisa9</name>
    <dbReference type="NCBI Taxonomy" id="2900148"/>
    <lineage>
        <taxon>Viruses</taxon>
        <taxon>Duplodnaviria</taxon>
        <taxon>Heunggongvirae</taxon>
        <taxon>Uroviricota</taxon>
        <taxon>Caudoviricetes</taxon>
        <taxon>Autographivirales</taxon>
        <taxon>Autonotataviridae</taxon>
        <taxon>Pollyceevirus</taxon>
        <taxon>Pollyceevirus Eisa9</taxon>
    </lineage>
</organism>
<keyword evidence="2" id="KW-1185">Reference proteome</keyword>
<evidence type="ECO:0000313" key="1">
    <source>
        <dbReference type="EMBL" id="UGL61140.1"/>
    </source>
</evidence>